<reference evidence="2 3" key="1">
    <citation type="journal article" date="2018" name="Sci. Rep.">
        <title>Genomic signatures of local adaptation to the degree of environmental predictability in rotifers.</title>
        <authorList>
            <person name="Franch-Gras L."/>
            <person name="Hahn C."/>
            <person name="Garcia-Roger E.M."/>
            <person name="Carmona M.J."/>
            <person name="Serra M."/>
            <person name="Gomez A."/>
        </authorList>
    </citation>
    <scope>NUCLEOTIDE SEQUENCE [LARGE SCALE GENOMIC DNA]</scope>
    <source>
        <strain evidence="2">HYR1</strain>
    </source>
</reference>
<evidence type="ECO:0000313" key="3">
    <source>
        <dbReference type="Proteomes" id="UP000276133"/>
    </source>
</evidence>
<proteinExistence type="predicted"/>
<keyword evidence="1" id="KW-0812">Transmembrane</keyword>
<organism evidence="2 3">
    <name type="scientific">Brachionus plicatilis</name>
    <name type="common">Marine rotifer</name>
    <name type="synonym">Brachionus muelleri</name>
    <dbReference type="NCBI Taxonomy" id="10195"/>
    <lineage>
        <taxon>Eukaryota</taxon>
        <taxon>Metazoa</taxon>
        <taxon>Spiralia</taxon>
        <taxon>Gnathifera</taxon>
        <taxon>Rotifera</taxon>
        <taxon>Eurotatoria</taxon>
        <taxon>Monogononta</taxon>
        <taxon>Pseudotrocha</taxon>
        <taxon>Ploima</taxon>
        <taxon>Brachionidae</taxon>
        <taxon>Brachionus</taxon>
    </lineage>
</organism>
<name>A0A3M7S1R9_BRAPC</name>
<dbReference type="AlphaFoldDB" id="A0A3M7S1R9"/>
<sequence length="164" mass="19488">MYQPDDTKMISVIKKLRCMETLQKDLDNVARWSSDWSTQLNADKVVNDLNSLPVDVVEARSLNCFKSKLDKWLFENREVSATAHVMINCFNEIFREIYIFFVYLILLNKLVYLPWRKNYFFHVYLPNVVVRSITTTPTQANYNVYSFTVQYYDLMHLASQKTMI</sequence>
<evidence type="ECO:0000256" key="1">
    <source>
        <dbReference type="SAM" id="Phobius"/>
    </source>
</evidence>
<comment type="caution">
    <text evidence="2">The sequence shown here is derived from an EMBL/GenBank/DDBJ whole genome shotgun (WGS) entry which is preliminary data.</text>
</comment>
<evidence type="ECO:0000313" key="2">
    <source>
        <dbReference type="EMBL" id="RNA29599.1"/>
    </source>
</evidence>
<dbReference type="EMBL" id="REGN01002187">
    <property type="protein sequence ID" value="RNA29599.1"/>
    <property type="molecule type" value="Genomic_DNA"/>
</dbReference>
<keyword evidence="3" id="KW-1185">Reference proteome</keyword>
<keyword evidence="1" id="KW-1133">Transmembrane helix</keyword>
<protein>
    <recommendedName>
        <fullName evidence="4">RNA-directed DNA polymerase from mobile element jockey-like</fullName>
    </recommendedName>
</protein>
<accession>A0A3M7S1R9</accession>
<gene>
    <name evidence="2" type="ORF">BpHYR1_040214</name>
</gene>
<dbReference type="Proteomes" id="UP000276133">
    <property type="component" value="Unassembled WGS sequence"/>
</dbReference>
<keyword evidence="1" id="KW-0472">Membrane</keyword>
<feature type="transmembrane region" description="Helical" evidence="1">
    <location>
        <begin position="97"/>
        <end position="115"/>
    </location>
</feature>
<evidence type="ECO:0008006" key="4">
    <source>
        <dbReference type="Google" id="ProtNLM"/>
    </source>
</evidence>